<evidence type="ECO:0000313" key="6">
    <source>
        <dbReference type="Proteomes" id="UP001579974"/>
    </source>
</evidence>
<feature type="domain" description="HTH gntR-type" evidence="4">
    <location>
        <begin position="8"/>
        <end position="76"/>
    </location>
</feature>
<dbReference type="Gene3D" id="1.20.120.530">
    <property type="entry name" value="GntR ligand-binding domain-like"/>
    <property type="match status" value="1"/>
</dbReference>
<organism evidence="5 6">
    <name type="scientific">Alicyclobacillus fastidiosus</name>
    <dbReference type="NCBI Taxonomy" id="392011"/>
    <lineage>
        <taxon>Bacteria</taxon>
        <taxon>Bacillati</taxon>
        <taxon>Bacillota</taxon>
        <taxon>Bacilli</taxon>
        <taxon>Bacillales</taxon>
        <taxon>Alicyclobacillaceae</taxon>
        <taxon>Alicyclobacillus</taxon>
    </lineage>
</organism>
<proteinExistence type="predicted"/>
<keyword evidence="3" id="KW-0804">Transcription</keyword>
<dbReference type="EMBL" id="JBDXSU010000001">
    <property type="protein sequence ID" value="MFB5188833.1"/>
    <property type="molecule type" value="Genomic_DNA"/>
</dbReference>
<dbReference type="InterPro" id="IPR000524">
    <property type="entry name" value="Tscrpt_reg_HTH_GntR"/>
</dbReference>
<comment type="caution">
    <text evidence="5">The sequence shown here is derived from an EMBL/GenBank/DDBJ whole genome shotgun (WGS) entry which is preliminary data.</text>
</comment>
<dbReference type="SUPFAM" id="SSF48008">
    <property type="entry name" value="GntR ligand-binding domain-like"/>
    <property type="match status" value="1"/>
</dbReference>
<dbReference type="CDD" id="cd07377">
    <property type="entry name" value="WHTH_GntR"/>
    <property type="match status" value="1"/>
</dbReference>
<sequence>MKPIQRALPLVNQVYEHLRGAILSGVLKPGEKIVETKLAGELEVSRSPVREAIRLLENEQLLVEQDGNIKVFVPTVQDFQEISALRLAVEPAAAAMAAQRFEGADVRALQTSLEANLDATNSCLSTGDMDGIIPLNNEFHRVIWACAGNGRFVRIMENVSALIQYYCSLVLDINQQQTNILQEHTDIYLALKAGDPVEAQDAMHRHINKDLQVIERYVASSDGLNVQFPPTGVALYK</sequence>
<dbReference type="InterPro" id="IPR036390">
    <property type="entry name" value="WH_DNA-bd_sf"/>
</dbReference>
<dbReference type="PROSITE" id="PS50949">
    <property type="entry name" value="HTH_GNTR"/>
    <property type="match status" value="1"/>
</dbReference>
<dbReference type="RefSeq" id="WP_275475668.1">
    <property type="nucleotide sequence ID" value="NZ_CP162940.1"/>
</dbReference>
<dbReference type="Pfam" id="PF00392">
    <property type="entry name" value="GntR"/>
    <property type="match status" value="1"/>
</dbReference>
<dbReference type="SMART" id="SM00345">
    <property type="entry name" value="HTH_GNTR"/>
    <property type="match status" value="1"/>
</dbReference>
<keyword evidence="6" id="KW-1185">Reference proteome</keyword>
<evidence type="ECO:0000256" key="2">
    <source>
        <dbReference type="ARBA" id="ARBA00023125"/>
    </source>
</evidence>
<accession>A0ABV5A964</accession>
<protein>
    <submittedName>
        <fullName evidence="5">GntR family transcriptional regulator</fullName>
    </submittedName>
</protein>
<keyword evidence="2" id="KW-0238">DNA-binding</keyword>
<evidence type="ECO:0000259" key="4">
    <source>
        <dbReference type="PROSITE" id="PS50949"/>
    </source>
</evidence>
<dbReference type="SMART" id="SM00895">
    <property type="entry name" value="FCD"/>
    <property type="match status" value="1"/>
</dbReference>
<gene>
    <name evidence="5" type="ORF">KKP3000_001267</name>
</gene>
<dbReference type="Gene3D" id="1.10.10.10">
    <property type="entry name" value="Winged helix-like DNA-binding domain superfamily/Winged helix DNA-binding domain"/>
    <property type="match status" value="1"/>
</dbReference>
<dbReference type="PANTHER" id="PTHR43537:SF24">
    <property type="entry name" value="GLUCONATE OPERON TRANSCRIPTIONAL REPRESSOR"/>
    <property type="match status" value="1"/>
</dbReference>
<keyword evidence="1" id="KW-0805">Transcription regulation</keyword>
<dbReference type="InterPro" id="IPR011711">
    <property type="entry name" value="GntR_C"/>
</dbReference>
<evidence type="ECO:0000313" key="5">
    <source>
        <dbReference type="EMBL" id="MFB5188833.1"/>
    </source>
</evidence>
<name>A0ABV5A964_9BACL</name>
<reference evidence="5 6" key="1">
    <citation type="journal article" date="2024" name="Int. J. Mol. Sci.">
        <title>Exploration of Alicyclobacillus spp. Genome in Search of Antibiotic Resistance.</title>
        <authorList>
            <person name="Bucka-Kolendo J."/>
            <person name="Kiousi D.E."/>
            <person name="Dekowska A."/>
            <person name="Mikolajczuk-Szczyrba A."/>
            <person name="Karadedos D.M."/>
            <person name="Michael P."/>
            <person name="Galanis A."/>
            <person name="Sokolowska B."/>
        </authorList>
    </citation>
    <scope>NUCLEOTIDE SEQUENCE [LARGE SCALE GENOMIC DNA]</scope>
    <source>
        <strain evidence="5 6">KKP 3000</strain>
    </source>
</reference>
<dbReference type="Pfam" id="PF07729">
    <property type="entry name" value="FCD"/>
    <property type="match status" value="1"/>
</dbReference>
<evidence type="ECO:0000256" key="1">
    <source>
        <dbReference type="ARBA" id="ARBA00023015"/>
    </source>
</evidence>
<dbReference type="SUPFAM" id="SSF46785">
    <property type="entry name" value="Winged helix' DNA-binding domain"/>
    <property type="match status" value="1"/>
</dbReference>
<evidence type="ECO:0000256" key="3">
    <source>
        <dbReference type="ARBA" id="ARBA00023163"/>
    </source>
</evidence>
<dbReference type="PANTHER" id="PTHR43537">
    <property type="entry name" value="TRANSCRIPTIONAL REGULATOR, GNTR FAMILY"/>
    <property type="match status" value="1"/>
</dbReference>
<dbReference type="InterPro" id="IPR008920">
    <property type="entry name" value="TF_FadR/GntR_C"/>
</dbReference>
<dbReference type="Proteomes" id="UP001579974">
    <property type="component" value="Unassembled WGS sequence"/>
</dbReference>
<dbReference type="InterPro" id="IPR036388">
    <property type="entry name" value="WH-like_DNA-bd_sf"/>
</dbReference>